<dbReference type="PANTHER" id="PTHR12106">
    <property type="entry name" value="SORTILIN RELATED"/>
    <property type="match status" value="1"/>
</dbReference>
<dbReference type="SUPFAM" id="SSF49299">
    <property type="entry name" value="PKD domain"/>
    <property type="match status" value="2"/>
</dbReference>
<feature type="transmembrane region" description="Helical" evidence="1">
    <location>
        <begin position="284"/>
        <end position="304"/>
    </location>
</feature>
<dbReference type="GO" id="GO:0098839">
    <property type="term" value="C:postsynaptic density membrane"/>
    <property type="evidence" value="ECO:0007669"/>
    <property type="project" value="TreeGrafter"/>
</dbReference>
<dbReference type="PANTHER" id="PTHR12106:SF10">
    <property type="entry name" value="VPS10 DOMAIN-CONTAINING RECEPTOR SORCS3"/>
    <property type="match status" value="1"/>
</dbReference>
<proteinExistence type="predicted"/>
<feature type="transmembrane region" description="Helical" evidence="1">
    <location>
        <begin position="324"/>
        <end position="347"/>
    </location>
</feature>
<evidence type="ECO:0000259" key="2">
    <source>
        <dbReference type="PROSITE" id="PS50093"/>
    </source>
</evidence>
<keyword evidence="1" id="KW-0812">Transmembrane</keyword>
<protein>
    <recommendedName>
        <fullName evidence="2">PKD domain-containing protein</fullName>
    </recommendedName>
</protein>
<name>A0A8C0WS08_CASCN</name>
<organism evidence="3">
    <name type="scientific">Castor canadensis</name>
    <name type="common">American beaver</name>
    <dbReference type="NCBI Taxonomy" id="51338"/>
    <lineage>
        <taxon>Eukaryota</taxon>
        <taxon>Metazoa</taxon>
        <taxon>Chordata</taxon>
        <taxon>Craniata</taxon>
        <taxon>Vertebrata</taxon>
        <taxon>Euteleostomi</taxon>
        <taxon>Mammalia</taxon>
        <taxon>Eutheria</taxon>
        <taxon>Euarchontoglires</taxon>
        <taxon>Glires</taxon>
        <taxon>Rodentia</taxon>
        <taxon>Castorimorpha</taxon>
        <taxon>Castoridae</taxon>
        <taxon>Castor</taxon>
    </lineage>
</organism>
<dbReference type="InterPro" id="IPR000601">
    <property type="entry name" value="PKD_dom"/>
</dbReference>
<dbReference type="InterPro" id="IPR013783">
    <property type="entry name" value="Ig-like_fold"/>
</dbReference>
<dbReference type="InterPro" id="IPR035986">
    <property type="entry name" value="PKD_dom_sf"/>
</dbReference>
<evidence type="ECO:0000313" key="3">
    <source>
        <dbReference type="Ensembl" id="ENSCCNP00000014078.1"/>
    </source>
</evidence>
<keyword evidence="1" id="KW-0472">Membrane</keyword>
<reference evidence="3" key="1">
    <citation type="submission" date="2023-09" db="UniProtKB">
        <authorList>
            <consortium name="Ensembl"/>
        </authorList>
    </citation>
    <scope>IDENTIFICATION</scope>
</reference>
<dbReference type="FunFam" id="2.60.40.10:FF:000083">
    <property type="entry name" value="Sortilin-related VPS10 domain containing receptor 2"/>
    <property type="match status" value="1"/>
</dbReference>
<dbReference type="Pfam" id="PF00801">
    <property type="entry name" value="PKD"/>
    <property type="match status" value="1"/>
</dbReference>
<dbReference type="Gene3D" id="2.60.40.10">
    <property type="entry name" value="Immunoglobulins"/>
    <property type="match status" value="1"/>
</dbReference>
<feature type="domain" description="PKD" evidence="2">
    <location>
        <begin position="18"/>
        <end position="62"/>
    </location>
</feature>
<keyword evidence="1" id="KW-1133">Transmembrane helix</keyword>
<dbReference type="Ensembl" id="ENSCCNT00000018466.1">
    <property type="protein sequence ID" value="ENSCCNP00000014078.1"/>
    <property type="gene ID" value="ENSCCNG00000014583.1"/>
</dbReference>
<dbReference type="PROSITE" id="PS50093">
    <property type="entry name" value="PKD"/>
    <property type="match status" value="1"/>
</dbReference>
<dbReference type="InterPro" id="IPR050310">
    <property type="entry name" value="VPS10-sortilin"/>
</dbReference>
<evidence type="ECO:0000256" key="1">
    <source>
        <dbReference type="SAM" id="Phobius"/>
    </source>
</evidence>
<sequence>TVQVETWGDLQRTNIQLDFGDGIAVSYANFSPIEDGIKHVYKSAGIFQVTAYAENNLGSDTAVLFLHVVCPVEHVHLRVPFVAIRNKEVNISAVVWPSQLGTLTYFWWFGNSTKPLITLDSSISFTFLAEGTNTITVQVAAGNALIQDTKDIAVHEYFQSQLLSFSPNLDFHNPDIPEWRQDIGNVIKRALVKVTSVPEDQILVAVFPGLPTSAELFILPPKNLTERRKGHEGDLEQIVETLFNALNQNLVQFELKPGVRVIVYVTQLTLAPLVDSSTGHSSSAMLMLLSVVFVGLAVFLIYKFKRYVVMSFNFYIRSRFAEDYPSLTIFPHLMNVVTVLLEAFFGIGEKQE</sequence>
<accession>A0A8C0WS08</accession>
<dbReference type="AlphaFoldDB" id="A0A8C0WS08"/>